<evidence type="ECO:0000313" key="1">
    <source>
        <dbReference type="EMBL" id="KXZ63358.1"/>
    </source>
</evidence>
<comment type="caution">
    <text evidence="1">The sequence shown here is derived from an EMBL/GenBank/DDBJ whole genome shotgun (WGS) entry which is preliminary data.</text>
</comment>
<name>A0A150HK25_9GAMM</name>
<sequence length="411" mass="48032">MTNNEEIRVTFFFIDSSMPKLTDIQINAIKLLDYLYFYDIVSLETFSDEKLDFYKRLNDSFHLILATRKYKGLRAEHYKHLLLMGLDLNITYYSNSDKMQENDVSNFISAFNDEIRLEIDRADFPIDEFAQDLQNILDRQPINRLSGNLSYKIVSQFLSYEYDNIAIGVLGKLIDMGILKASKYSKAYQVIPQEFLDKLFFRAMLFLELEIFKNRLLASNSKMEQIVDLNNLSDHEKVIAVIKSNAKLEAFEKVEYQRIYNIDLNKKNDLSAYLANVEGRLGHNPIFEPNLASWVSLLGAWHLMLFKKTNINKPLYRETPIHILDAEPTCSEIAKKEMEEYGFSISERTLFDQHNSIFDFYQLIRITVNDMVDEGFYGVLEPVLTKYFFYDPNIGDKFKSALSKVNMSLNQ</sequence>
<dbReference type="EMBL" id="JRUE01000247">
    <property type="protein sequence ID" value="KXZ63358.1"/>
    <property type="molecule type" value="Genomic_DNA"/>
</dbReference>
<gene>
    <name evidence="1" type="ORF">AVENLUH5627_03280</name>
</gene>
<reference evidence="1 2" key="1">
    <citation type="journal article" date="2016" name="Sci. Rep.">
        <title>Genomic and phenotypic characterization of the species Acinetobacter venetianus.</title>
        <authorList>
            <person name="Fondi M."/>
            <person name="Maida I."/>
            <person name="Perrin E."/>
            <person name="Orlandini V."/>
            <person name="La Torre L."/>
            <person name="Bosi E."/>
            <person name="Negroni A."/>
            <person name="Zanaroli G."/>
            <person name="Fava F."/>
            <person name="Decorosi F."/>
            <person name="Giovannetti L."/>
            <person name="Viti C."/>
            <person name="Vaneechoutte M."/>
            <person name="Dijkshoorn L."/>
            <person name="Fani R."/>
        </authorList>
    </citation>
    <scope>NUCLEOTIDE SEQUENCE [LARGE SCALE GENOMIC DNA]</scope>
    <source>
        <strain evidence="1 2">LUH5627</strain>
    </source>
</reference>
<organism evidence="1 2">
    <name type="scientific">Acinetobacter venetianus</name>
    <dbReference type="NCBI Taxonomy" id="52133"/>
    <lineage>
        <taxon>Bacteria</taxon>
        <taxon>Pseudomonadati</taxon>
        <taxon>Pseudomonadota</taxon>
        <taxon>Gammaproteobacteria</taxon>
        <taxon>Moraxellales</taxon>
        <taxon>Moraxellaceae</taxon>
        <taxon>Acinetobacter</taxon>
    </lineage>
</organism>
<dbReference type="Proteomes" id="UP000075680">
    <property type="component" value="Unassembled WGS sequence"/>
</dbReference>
<dbReference type="PATRIC" id="fig|52133.18.peg.3366"/>
<evidence type="ECO:0000313" key="2">
    <source>
        <dbReference type="Proteomes" id="UP000075680"/>
    </source>
</evidence>
<proteinExistence type="predicted"/>
<accession>A0A150HK25</accession>
<protein>
    <submittedName>
        <fullName evidence="1">Uncharacterized protein</fullName>
    </submittedName>
</protein>
<dbReference type="AlphaFoldDB" id="A0A150HK25"/>